<sequence>MRKEKTRERHEESLWTEASRDTGGRGRVVGGSWAGRGRVVDGSWAGRGRVVDGSWAGRGQVTVNTSVFSHSGGEKGNISPAPQEPTDQQISRDNNTEAANAIRYIQMGNWRSRHRRASHMSDAGASE</sequence>
<proteinExistence type="predicted"/>
<feature type="compositionally biased region" description="Basic and acidic residues" evidence="1">
    <location>
        <begin position="1"/>
        <end position="24"/>
    </location>
</feature>
<accession>A0A4Z2FWU5</accession>
<gene>
    <name evidence="2" type="ORF">EYF80_044100</name>
</gene>
<feature type="region of interest" description="Disordered" evidence="1">
    <location>
        <begin position="66"/>
        <end position="127"/>
    </location>
</feature>
<dbReference type="EMBL" id="SRLO01000829">
    <property type="protein sequence ID" value="TNN45709.1"/>
    <property type="molecule type" value="Genomic_DNA"/>
</dbReference>
<feature type="compositionally biased region" description="Gly residues" evidence="1">
    <location>
        <begin position="25"/>
        <end position="34"/>
    </location>
</feature>
<name>A0A4Z2FWU5_9TELE</name>
<evidence type="ECO:0000256" key="1">
    <source>
        <dbReference type="SAM" id="MobiDB-lite"/>
    </source>
</evidence>
<keyword evidence="3" id="KW-1185">Reference proteome</keyword>
<dbReference type="Proteomes" id="UP000314294">
    <property type="component" value="Unassembled WGS sequence"/>
</dbReference>
<reference evidence="2 3" key="1">
    <citation type="submission" date="2019-03" db="EMBL/GenBank/DDBJ databases">
        <title>First draft genome of Liparis tanakae, snailfish: a comprehensive survey of snailfish specific genes.</title>
        <authorList>
            <person name="Kim W."/>
            <person name="Song I."/>
            <person name="Jeong J.-H."/>
            <person name="Kim D."/>
            <person name="Kim S."/>
            <person name="Ryu S."/>
            <person name="Song J.Y."/>
            <person name="Lee S.K."/>
        </authorList>
    </citation>
    <scope>NUCLEOTIDE SEQUENCE [LARGE SCALE GENOMIC DNA]</scope>
    <source>
        <tissue evidence="2">Muscle</tissue>
    </source>
</reference>
<evidence type="ECO:0000313" key="2">
    <source>
        <dbReference type="EMBL" id="TNN45709.1"/>
    </source>
</evidence>
<feature type="region of interest" description="Disordered" evidence="1">
    <location>
        <begin position="1"/>
        <end position="40"/>
    </location>
</feature>
<evidence type="ECO:0000313" key="3">
    <source>
        <dbReference type="Proteomes" id="UP000314294"/>
    </source>
</evidence>
<feature type="compositionally biased region" description="Polar residues" evidence="1">
    <location>
        <begin position="85"/>
        <end position="98"/>
    </location>
</feature>
<comment type="caution">
    <text evidence="2">The sequence shown here is derived from an EMBL/GenBank/DDBJ whole genome shotgun (WGS) entry which is preliminary data.</text>
</comment>
<dbReference type="AlphaFoldDB" id="A0A4Z2FWU5"/>
<protein>
    <submittedName>
        <fullName evidence="2">Uncharacterized protein</fullName>
    </submittedName>
</protein>
<organism evidence="2 3">
    <name type="scientific">Liparis tanakae</name>
    <name type="common">Tanaka's snailfish</name>
    <dbReference type="NCBI Taxonomy" id="230148"/>
    <lineage>
        <taxon>Eukaryota</taxon>
        <taxon>Metazoa</taxon>
        <taxon>Chordata</taxon>
        <taxon>Craniata</taxon>
        <taxon>Vertebrata</taxon>
        <taxon>Euteleostomi</taxon>
        <taxon>Actinopterygii</taxon>
        <taxon>Neopterygii</taxon>
        <taxon>Teleostei</taxon>
        <taxon>Neoteleostei</taxon>
        <taxon>Acanthomorphata</taxon>
        <taxon>Eupercaria</taxon>
        <taxon>Perciformes</taxon>
        <taxon>Cottioidei</taxon>
        <taxon>Cottales</taxon>
        <taxon>Liparidae</taxon>
        <taxon>Liparis</taxon>
    </lineage>
</organism>